<dbReference type="AlphaFoldDB" id="A0AAV2EAI3"/>
<evidence type="ECO:0000313" key="1">
    <source>
        <dbReference type="EMBL" id="CAL1382968.1"/>
    </source>
</evidence>
<name>A0AAV2EAI3_9ROSI</name>
<accession>A0AAV2EAI3</accession>
<reference evidence="1 2" key="1">
    <citation type="submission" date="2024-04" db="EMBL/GenBank/DDBJ databases">
        <authorList>
            <person name="Fracassetti M."/>
        </authorList>
    </citation>
    <scope>NUCLEOTIDE SEQUENCE [LARGE SCALE GENOMIC DNA]</scope>
</reference>
<keyword evidence="2" id="KW-1185">Reference proteome</keyword>
<dbReference type="Proteomes" id="UP001497516">
    <property type="component" value="Chromosome 4"/>
</dbReference>
<evidence type="ECO:0000313" key="2">
    <source>
        <dbReference type="Proteomes" id="UP001497516"/>
    </source>
</evidence>
<sequence>MEWRLMPMKMKYPEVVVSKPFIALNKSPQLVFTYLRRHSPTSSSLLIRRDINQTVLSLHLYPRRGRKGKIEMNVAITKGNYGVKRTMVASSTAASITPPSQVPCPAAPPLPPPLYSRQLEWGKDCSKLDKTEREVGIREGGSIWDD</sequence>
<organism evidence="1 2">
    <name type="scientific">Linum trigynum</name>
    <dbReference type="NCBI Taxonomy" id="586398"/>
    <lineage>
        <taxon>Eukaryota</taxon>
        <taxon>Viridiplantae</taxon>
        <taxon>Streptophyta</taxon>
        <taxon>Embryophyta</taxon>
        <taxon>Tracheophyta</taxon>
        <taxon>Spermatophyta</taxon>
        <taxon>Magnoliopsida</taxon>
        <taxon>eudicotyledons</taxon>
        <taxon>Gunneridae</taxon>
        <taxon>Pentapetalae</taxon>
        <taxon>rosids</taxon>
        <taxon>fabids</taxon>
        <taxon>Malpighiales</taxon>
        <taxon>Linaceae</taxon>
        <taxon>Linum</taxon>
    </lineage>
</organism>
<gene>
    <name evidence="1" type="ORF">LTRI10_LOCUS24266</name>
</gene>
<dbReference type="EMBL" id="OZ034817">
    <property type="protein sequence ID" value="CAL1382968.1"/>
    <property type="molecule type" value="Genomic_DNA"/>
</dbReference>
<proteinExistence type="predicted"/>
<protein>
    <submittedName>
        <fullName evidence="1">Uncharacterized protein</fullName>
    </submittedName>
</protein>